<feature type="compositionally biased region" description="Acidic residues" evidence="6">
    <location>
        <begin position="1119"/>
        <end position="1132"/>
    </location>
</feature>
<reference evidence="9" key="2">
    <citation type="journal article" date="2007" name="PLoS Biol.">
        <title>Survey sequencing and comparative analysis of the elephant shark (Callorhinchus milii) genome.</title>
        <authorList>
            <person name="Venkatesh B."/>
            <person name="Kirkness E.F."/>
            <person name="Loh Y.H."/>
            <person name="Halpern A.L."/>
            <person name="Lee A.P."/>
            <person name="Johnson J."/>
            <person name="Dandona N."/>
            <person name="Viswanathan L.D."/>
            <person name="Tay A."/>
            <person name="Venter J.C."/>
            <person name="Strausberg R.L."/>
            <person name="Brenner S."/>
        </authorList>
    </citation>
    <scope>NUCLEOTIDE SEQUENCE [LARGE SCALE GENOMIC DNA]</scope>
</reference>
<feature type="region of interest" description="Disordered" evidence="6">
    <location>
        <begin position="2640"/>
        <end position="2663"/>
    </location>
</feature>
<accession>A0A4W3HEU5</accession>
<keyword evidence="9" id="KW-1185">Reference proteome</keyword>
<feature type="region of interest" description="Disordered" evidence="6">
    <location>
        <begin position="479"/>
        <end position="754"/>
    </location>
</feature>
<dbReference type="OMA" id="DQMEASK"/>
<feature type="compositionally biased region" description="Basic and acidic residues" evidence="6">
    <location>
        <begin position="690"/>
        <end position="722"/>
    </location>
</feature>
<feature type="region of interest" description="Disordered" evidence="6">
    <location>
        <begin position="1"/>
        <end position="94"/>
    </location>
</feature>
<keyword evidence="2" id="KW-0597">Phosphoprotein</keyword>
<dbReference type="InterPro" id="IPR028540">
    <property type="entry name" value="AKAP12"/>
</dbReference>
<dbReference type="InParanoid" id="A0A4W3HEU5"/>
<dbReference type="GO" id="GO:0016020">
    <property type="term" value="C:membrane"/>
    <property type="evidence" value="ECO:0007669"/>
    <property type="project" value="UniProtKB-SubCell"/>
</dbReference>
<dbReference type="Pfam" id="PF03832">
    <property type="entry name" value="WSK"/>
    <property type="match status" value="2"/>
</dbReference>
<sequence length="2784" mass="304066">MQKNGQISSIHGKPEEQADINGTSEQLNTHQEEISPIEVEQDKAVSQKVQDKMEIDQEVAVQTNGEEEQKNAQEGKAQTGTDTGEQQEVSEGAQAGEIGFKKVFKFVGFKFTVKKEKSVKSEPVQLLTVKKDEEVTAAEGGDESKSKGEVTVDHEVASAPEESSSETSPPEAPSLEKVDQVIEQAATEAEPGQTATEPVETVPAITEAVEPATEAVEPATEAVEPATEAVEPATEAVEPATEAVEPATEAVEPAATEAETLQTTTEATAAEEPLKPAESPVSPVESNAAASPFKRFFKQGFFSGLRKKPSFKKTPEEMLVTEKTEMIAVKGSEGQEDKLNGSGKEGNEEIDQEAKPQPSTPEQVQDMAGLQTEITAEEKSEKVADIGDFVPALNDDDTMIKGITTDVSAEPGKVCTPVQSEVNQIKPASAPVQQAEALPQLDTTVIEAPAESQPEKAAVSQEKFTTEDIVNEAELLSSQEKAKLQGSPLKKLFTNSGIKKLSSKKSKGRKEETKVEEPDDAKMQMHSSTESEESPDGPKSESPVTSPEEMPKPGISEVMPLDTTHVNGHGENGSADSERRKEGVTAWASFKRLVTPKRHPKRPSDSDKEDDQTEKAKTSTISSTESAASATSAVSVEKPPSPIEKQEESVPNAEEQKLERSNEDPRKKVDASVSWEALICVGSSKKRARKPSDPESVKPSEEMEKSMEESEAVQDHVDEEVKTSSTQDTNQEPVGTSPERLESPVEEATEGTVSTWESFKRLVTPRRKSKSKLEERIEEPTVNVDAVPPESEPVKEESWATFKKLIPGRRKRKSDAKPEHVQAEKLTEVGENKSDEESETPAVVPLSEYIIIEQEAKPVELEKVLDEEKQPEGAETSQMTLTGEIPDERSSVVPLSKDVEPGAETIPTVERTPLETAKICVDERSPSWISAKVCEKDIKNETEDVAEQRRAETEPTIQQVVVSAIKSSTEIVHEVSQDDAVPPEAEPVKEVQEVFSEVVTAPEYPVEESFTEETEMVSAVSQLTETSATTAEGTPLQEDVQSTKQTEDVLQEVAEKVKLSEDGIGPLTKMVIANGASLEESKREIGGFVEKDQLEMVKESYDMSECIKEEAEKTPAVAEESEPTDLSEESEDLQDHGITGKTAVKTSEVQEVVATSILQEAETVPHKEVDALQGDVPAEVIQKKGAEMVLVEKPIASPKVAEEAMEIMQMGKATIEVQEISTARVAQKLDTGVSEAPVGDLAKVGEEIVCEEILRSTSTNVDVEMKKAETLSEETLEATMVEKVEVENVEAVCETTEIVASEVVRQMGAEENGAVDEQSFEATPAKIIEKVTAADIKAVTEEIKPISSLKVGGEKTEAALSLEGVECVDKELAADQVAESIVEQAVKLSADTKLVDKVIEHNAAPAAIEKTEEPHVVEKVVLSEVPEVEKLEKTKDVEHRLEQTKSIDKVKQIEEPEKMVVQMQVGEKVEQFEAPDKAKSVQMVEIEQFETTEKEVEQIKIEVTKALEVTEKVEVIDALEVTENLEQIKASEEEVELVKAPEIIEKAEPIEAPEVTEKVDQMEASKVTEKVEPIEAPEVTEKVDQMEASKVTEKVEPIEAPEVTEKVDQMEASKVTEKVDQIEASKITEKVEPIEAPEVTEKVDQMEASKVTEKVEPIEAPEVTEKVDQMEASKITEKVEPIEAPEVTEKVDQMEASKVTEKVEPIEAPEVTEKEDQMEASKVTEKVEQTEATEKEAVQINIELIEAPEVTEKVEMIEASKVAEKVEQTEATEKEAVQINRELTEAPEVTGKVEMIEASKVTEKVDQMEISKVTEKMIEAPEVTEKIELTKATEKEIKVEVTEASEVTEKVEQFEAPEVPSPEVTEKVEQIDATEKEAVQINVELKEVPVVPEKVEQTKKEAEQIKVELVKAPEVTEKVEKTEVLEVTEQMVEKVEQTDIIEVADKLEGGTVALSGEVIEVTSLEAEQVEGKNGVSCEEKVETTRANLVEQVAAETNGVACDRTIETTSAEVAEQVDVHLQSEPVHEVAKPEPGKGTEMIQEKLEAVALQRVESEMVEATRTDLVQEVAEKIQTEMTEAVSEEMIEVLQESLGSTDREKQSIEAQVVTPTIPTVETRQEEPIAELECRELVRTIPAEDVEEVGTEMPEAACEDRNKLDAQPEQIEETQLEEEVGLNMVTPAESAVTMVQNQEAEVAIEEKIDSAVAVLGEVELRASWEELAVETEMVKPIDQLEAKPEMEEDKIAHQSESPEQGAAVEEVIYELIDAAQTKPDEAELVKEAVHKDEVQPECIKAETPDGEQKEDAVKVPEITAAAGFELLSAEAQVEGFKEAELLLASEPKQVADLDAKVCSASIEVQAAENEAAIPITAVPVTESLESREVAFPVTVAAIEEQVLTETTAVIEAPVEAEVSEVIDQSQELDERFESTVKVSVVETAAAIVEAAIEAATGCFSDDVNVVHETDLTPDVQQSIMDESPEGTTEHTDVAESKIESAMETDGQSSLTGTVEVQGTVAGFVEQQVSMMVQNAVQSIVLTENTVETVAPVSSDAEWVGKPTLEGETPEVERAVEAEIKCEQKIADQEQILERLETEAMEQVSIKEMLMPNIEIVLEAIKSEQEQVEIKVLESTEAKCESLLQTTLKDLQPDENSEDETTTPTQSEVTKVEPCQLLQTSEEMQVCAVLTEIPKEPNMITQQQAETATSVDAMPAEILVAAKGGPTQELAIKAVIETNEDEQWEVLQEEVAQEPGNEETLKQESQEAGVEHQVSLSSTLQCVQITTQQTPS</sequence>
<evidence type="ECO:0000313" key="8">
    <source>
        <dbReference type="Ensembl" id="ENSCMIP00000013860.1"/>
    </source>
</evidence>
<reference evidence="9" key="3">
    <citation type="journal article" date="2014" name="Nature">
        <title>Elephant shark genome provides unique insights into gnathostome evolution.</title>
        <authorList>
            <consortium name="International Elephant Shark Genome Sequencing Consortium"/>
            <person name="Venkatesh B."/>
            <person name="Lee A.P."/>
            <person name="Ravi V."/>
            <person name="Maurya A.K."/>
            <person name="Lian M.M."/>
            <person name="Swann J.B."/>
            <person name="Ohta Y."/>
            <person name="Flajnik M.F."/>
            <person name="Sutoh Y."/>
            <person name="Kasahara M."/>
            <person name="Hoon S."/>
            <person name="Gangu V."/>
            <person name="Roy S.W."/>
            <person name="Irimia M."/>
            <person name="Korzh V."/>
            <person name="Kondrychyn I."/>
            <person name="Lim Z.W."/>
            <person name="Tay B.H."/>
            <person name="Tohari S."/>
            <person name="Kong K.W."/>
            <person name="Ho S."/>
            <person name="Lorente-Galdos B."/>
            <person name="Quilez J."/>
            <person name="Marques-Bonet T."/>
            <person name="Raney B.J."/>
            <person name="Ingham P.W."/>
            <person name="Tay A."/>
            <person name="Hillier L.W."/>
            <person name="Minx P."/>
            <person name="Boehm T."/>
            <person name="Wilson R.K."/>
            <person name="Brenner S."/>
            <person name="Warren W.C."/>
        </authorList>
    </citation>
    <scope>NUCLEOTIDE SEQUENCE [LARGE SCALE GENOMIC DNA]</scope>
</reference>
<evidence type="ECO:0000313" key="9">
    <source>
        <dbReference type="Proteomes" id="UP000314986"/>
    </source>
</evidence>
<feature type="region of interest" description="Disordered" evidence="6">
    <location>
        <begin position="326"/>
        <end position="370"/>
    </location>
</feature>
<dbReference type="Proteomes" id="UP000314986">
    <property type="component" value="Unassembled WGS sequence"/>
</dbReference>
<feature type="compositionally biased region" description="Basic and acidic residues" evidence="6">
    <location>
        <begin position="509"/>
        <end position="523"/>
    </location>
</feature>
<dbReference type="GO" id="GO:0007165">
    <property type="term" value="P:signal transduction"/>
    <property type="evidence" value="ECO:0007669"/>
    <property type="project" value="TreeGrafter"/>
</dbReference>
<dbReference type="GO" id="GO:0051018">
    <property type="term" value="F:protein kinase A binding"/>
    <property type="evidence" value="ECO:0007669"/>
    <property type="project" value="InterPro"/>
</dbReference>
<feature type="domain" description="A kinase-anchoring proteins AKAP-5 and AKAP-12 calmodulin (CaM)-binding" evidence="7">
    <location>
        <begin position="584"/>
        <end position="604"/>
    </location>
</feature>
<keyword evidence="5" id="KW-0449">Lipoprotein</keyword>
<evidence type="ECO:0000256" key="6">
    <source>
        <dbReference type="SAM" id="MobiDB-lite"/>
    </source>
</evidence>
<reference evidence="8" key="5">
    <citation type="submission" date="2025-09" db="UniProtKB">
        <authorList>
            <consortium name="Ensembl"/>
        </authorList>
    </citation>
    <scope>IDENTIFICATION</scope>
</reference>
<reference evidence="9" key="1">
    <citation type="journal article" date="2006" name="Science">
        <title>Ancient noncoding elements conserved in the human genome.</title>
        <authorList>
            <person name="Venkatesh B."/>
            <person name="Kirkness E.F."/>
            <person name="Loh Y.H."/>
            <person name="Halpern A.L."/>
            <person name="Lee A.P."/>
            <person name="Johnson J."/>
            <person name="Dandona N."/>
            <person name="Viswanathan L.D."/>
            <person name="Tay A."/>
            <person name="Venter J.C."/>
            <person name="Strausberg R.L."/>
            <person name="Brenner S."/>
        </authorList>
    </citation>
    <scope>NUCLEOTIDE SEQUENCE [LARGE SCALE GENOMIC DNA]</scope>
</reference>
<feature type="compositionally biased region" description="Basic and acidic residues" evidence="6">
    <location>
        <begin position="815"/>
        <end position="835"/>
    </location>
</feature>
<feature type="region of interest" description="Disordered" evidence="6">
    <location>
        <begin position="866"/>
        <end position="910"/>
    </location>
</feature>
<feature type="compositionally biased region" description="Low complexity" evidence="6">
    <location>
        <begin position="206"/>
        <end position="271"/>
    </location>
</feature>
<feature type="compositionally biased region" description="Polar residues" evidence="6">
    <location>
        <begin position="76"/>
        <end position="89"/>
    </location>
</feature>
<feature type="compositionally biased region" description="Basic and acidic residues" evidence="6">
    <location>
        <begin position="644"/>
        <end position="670"/>
    </location>
</feature>
<evidence type="ECO:0000256" key="4">
    <source>
        <dbReference type="ARBA" id="ARBA00023136"/>
    </source>
</evidence>
<keyword evidence="3" id="KW-0112">Calmodulin-binding</keyword>
<dbReference type="STRING" id="7868.ENSCMIP00000013860"/>
<evidence type="ECO:0000256" key="2">
    <source>
        <dbReference type="ARBA" id="ARBA00022553"/>
    </source>
</evidence>
<dbReference type="GO" id="GO:0005516">
    <property type="term" value="F:calmodulin binding"/>
    <property type="evidence" value="ECO:0007669"/>
    <property type="project" value="UniProtKB-KW"/>
</dbReference>
<evidence type="ECO:0000256" key="3">
    <source>
        <dbReference type="ARBA" id="ARBA00022860"/>
    </source>
</evidence>
<dbReference type="GeneTree" id="ENSGT00730000111244"/>
<feature type="region of interest" description="Disordered" evidence="6">
    <location>
        <begin position="1027"/>
        <end position="1046"/>
    </location>
</feature>
<dbReference type="PROSITE" id="PS51893">
    <property type="entry name" value="AKAP_CAM_BD"/>
    <property type="match status" value="3"/>
</dbReference>
<evidence type="ECO:0000259" key="7">
    <source>
        <dbReference type="PROSITE" id="PS51893"/>
    </source>
</evidence>
<feature type="region of interest" description="Disordered" evidence="6">
    <location>
        <begin position="117"/>
        <end position="288"/>
    </location>
</feature>
<dbReference type="Ensembl" id="ENSCMIT00000014163.1">
    <property type="protein sequence ID" value="ENSCMIP00000013860.1"/>
    <property type="gene ID" value="ENSCMIG00000006916.1"/>
</dbReference>
<feature type="compositionally biased region" description="Low complexity" evidence="6">
    <location>
        <begin position="157"/>
        <end position="169"/>
    </location>
</feature>
<feature type="region of interest" description="Disordered" evidence="6">
    <location>
        <begin position="807"/>
        <end position="842"/>
    </location>
</feature>
<feature type="compositionally biased region" description="Polar residues" evidence="6">
    <location>
        <begin position="20"/>
        <end position="29"/>
    </location>
</feature>
<dbReference type="InterPro" id="IPR001573">
    <property type="entry name" value="AKAP_WSK"/>
</dbReference>
<protein>
    <recommendedName>
        <fullName evidence="7">A kinase-anchoring proteins AKAP-5 and AKAP-12 calmodulin (CaM)-binding domain-containing protein</fullName>
    </recommendedName>
</protein>
<dbReference type="PANTHER" id="PTHR23209:SF4">
    <property type="entry name" value="A-KINASE ANCHOR PROTEIN 12"/>
    <property type="match status" value="1"/>
</dbReference>
<dbReference type="GO" id="GO:0005737">
    <property type="term" value="C:cytoplasm"/>
    <property type="evidence" value="ECO:0007669"/>
    <property type="project" value="TreeGrafter"/>
</dbReference>
<feature type="region of interest" description="Disordered" evidence="6">
    <location>
        <begin position="1110"/>
        <end position="1136"/>
    </location>
</feature>
<reference evidence="8" key="4">
    <citation type="submission" date="2025-08" db="UniProtKB">
        <authorList>
            <consortium name="Ensembl"/>
        </authorList>
    </citation>
    <scope>IDENTIFICATION</scope>
</reference>
<evidence type="ECO:0000256" key="5">
    <source>
        <dbReference type="ARBA" id="ARBA00023288"/>
    </source>
</evidence>
<feature type="compositionally biased region" description="Basic and acidic residues" evidence="6">
    <location>
        <begin position="142"/>
        <end position="156"/>
    </location>
</feature>
<comment type="subcellular location">
    <subcellularLocation>
        <location evidence="1">Membrane</location>
        <topology evidence="1">Lipid-anchor</topology>
    </subcellularLocation>
</comment>
<dbReference type="PANTHER" id="PTHR23209">
    <property type="entry name" value="A-KINASE ANCHOR PROTEIN 12"/>
    <property type="match status" value="1"/>
</dbReference>
<dbReference type="GO" id="GO:0090036">
    <property type="term" value="P:regulation of protein kinase C signaling"/>
    <property type="evidence" value="ECO:0007669"/>
    <property type="project" value="InterPro"/>
</dbReference>
<dbReference type="GO" id="GO:0010739">
    <property type="term" value="P:positive regulation of protein kinase A signaling"/>
    <property type="evidence" value="ECO:0007669"/>
    <property type="project" value="InterPro"/>
</dbReference>
<feature type="compositionally biased region" description="Basic and acidic residues" evidence="6">
    <location>
        <begin position="40"/>
        <end position="55"/>
    </location>
</feature>
<organism evidence="8 9">
    <name type="scientific">Callorhinchus milii</name>
    <name type="common">Ghost shark</name>
    <dbReference type="NCBI Taxonomy" id="7868"/>
    <lineage>
        <taxon>Eukaryota</taxon>
        <taxon>Metazoa</taxon>
        <taxon>Chordata</taxon>
        <taxon>Craniata</taxon>
        <taxon>Vertebrata</taxon>
        <taxon>Chondrichthyes</taxon>
        <taxon>Holocephali</taxon>
        <taxon>Chimaeriformes</taxon>
        <taxon>Callorhinchidae</taxon>
        <taxon>Callorhinchus</taxon>
    </lineage>
</organism>
<evidence type="ECO:0000256" key="1">
    <source>
        <dbReference type="ARBA" id="ARBA00004635"/>
    </source>
</evidence>
<keyword evidence="4" id="KW-0472">Membrane</keyword>
<feature type="compositionally biased region" description="Low complexity" evidence="6">
    <location>
        <begin position="618"/>
        <end position="638"/>
    </location>
</feature>
<feature type="compositionally biased region" description="Polar residues" evidence="6">
    <location>
        <begin position="723"/>
        <end position="734"/>
    </location>
</feature>
<name>A0A4W3HEU5_CALMI</name>
<feature type="domain" description="A kinase-anchoring proteins AKAP-5 and AKAP-12 calmodulin (CaM)-binding" evidence="7">
    <location>
        <begin position="753"/>
        <end position="773"/>
    </location>
</feature>
<feature type="domain" description="A kinase-anchoring proteins AKAP-5 and AKAP-12 calmodulin (CaM)-binding" evidence="7">
    <location>
        <begin position="796"/>
        <end position="816"/>
    </location>
</feature>
<proteinExistence type="predicted"/>